<dbReference type="Proteomes" id="UP000283269">
    <property type="component" value="Unassembled WGS sequence"/>
</dbReference>
<keyword evidence="4 5" id="KW-0472">Membrane</keyword>
<keyword evidence="5" id="KW-0489">Methyltransferase</keyword>
<dbReference type="GO" id="GO:0004671">
    <property type="term" value="F:protein C-terminal S-isoprenylcysteine carboxyl O-methyltransferase activity"/>
    <property type="evidence" value="ECO:0007669"/>
    <property type="project" value="UniProtKB-EC"/>
</dbReference>
<dbReference type="Gene3D" id="1.20.120.1630">
    <property type="match status" value="1"/>
</dbReference>
<proteinExistence type="inferred from homology"/>
<feature type="transmembrane region" description="Helical" evidence="5">
    <location>
        <begin position="16"/>
        <end position="37"/>
    </location>
</feature>
<reference evidence="6 7" key="1">
    <citation type="journal article" date="2018" name="Evol. Lett.">
        <title>Horizontal gene cluster transfer increased hallucinogenic mushroom diversity.</title>
        <authorList>
            <person name="Reynolds H.T."/>
            <person name="Vijayakumar V."/>
            <person name="Gluck-Thaler E."/>
            <person name="Korotkin H.B."/>
            <person name="Matheny P.B."/>
            <person name="Slot J.C."/>
        </authorList>
    </citation>
    <scope>NUCLEOTIDE SEQUENCE [LARGE SCALE GENOMIC DNA]</scope>
    <source>
        <strain evidence="6 7">2631</strain>
    </source>
</reference>
<evidence type="ECO:0000256" key="5">
    <source>
        <dbReference type="RuleBase" id="RU362022"/>
    </source>
</evidence>
<comment type="caution">
    <text evidence="6">The sequence shown here is derived from an EMBL/GenBank/DDBJ whole genome shotgun (WGS) entry which is preliminary data.</text>
</comment>
<evidence type="ECO:0000256" key="1">
    <source>
        <dbReference type="ARBA" id="ARBA00004141"/>
    </source>
</evidence>
<comment type="catalytic activity">
    <reaction evidence="5">
        <text>[protein]-C-terminal S-[(2E,6E)-farnesyl]-L-cysteine + S-adenosyl-L-methionine = [protein]-C-terminal S-[(2E,6E)-farnesyl]-L-cysteine methyl ester + S-adenosyl-L-homocysteine</text>
        <dbReference type="Rhea" id="RHEA:21672"/>
        <dbReference type="Rhea" id="RHEA-COMP:12125"/>
        <dbReference type="Rhea" id="RHEA-COMP:12126"/>
        <dbReference type="ChEBI" id="CHEBI:57856"/>
        <dbReference type="ChEBI" id="CHEBI:59789"/>
        <dbReference type="ChEBI" id="CHEBI:90510"/>
        <dbReference type="ChEBI" id="CHEBI:90511"/>
        <dbReference type="EC" id="2.1.1.100"/>
    </reaction>
</comment>
<dbReference type="InterPro" id="IPR007269">
    <property type="entry name" value="ICMT_MeTrfase"/>
</dbReference>
<feature type="transmembrane region" description="Helical" evidence="5">
    <location>
        <begin position="175"/>
        <end position="193"/>
    </location>
</feature>
<protein>
    <recommendedName>
        <fullName evidence="5">Protein-S-isoprenylcysteine O-methyltransferase</fullName>
        <ecNumber evidence="5">2.1.1.100</ecNumber>
    </recommendedName>
</protein>
<gene>
    <name evidence="6" type="ORF">CVT25_013644</name>
</gene>
<dbReference type="EMBL" id="NHYD01003209">
    <property type="protein sequence ID" value="PPQ81808.1"/>
    <property type="molecule type" value="Genomic_DNA"/>
</dbReference>
<dbReference type="GO" id="GO:0032259">
    <property type="term" value="P:methylation"/>
    <property type="evidence" value="ECO:0007669"/>
    <property type="project" value="UniProtKB-KW"/>
</dbReference>
<keyword evidence="2 5" id="KW-0812">Transmembrane</keyword>
<evidence type="ECO:0000256" key="2">
    <source>
        <dbReference type="ARBA" id="ARBA00022692"/>
    </source>
</evidence>
<dbReference type="Pfam" id="PF04140">
    <property type="entry name" value="ICMT"/>
    <property type="match status" value="1"/>
</dbReference>
<feature type="transmembrane region" description="Helical" evidence="5">
    <location>
        <begin position="118"/>
        <end position="139"/>
    </location>
</feature>
<feature type="transmembrane region" description="Helical" evidence="5">
    <location>
        <begin position="75"/>
        <end position="98"/>
    </location>
</feature>
<dbReference type="OrthoDB" id="422086at2759"/>
<comment type="similarity">
    <text evidence="5">Belongs to the class VI-like SAM-binding methyltransferase superfamily. Isoprenylcysteine carboxyl methyltransferase family.</text>
</comment>
<dbReference type="PANTHER" id="PTHR12714:SF9">
    <property type="entry name" value="PROTEIN-S-ISOPRENYLCYSTEINE O-METHYLTRANSFERASE"/>
    <property type="match status" value="1"/>
</dbReference>
<keyword evidence="5" id="KW-0256">Endoplasmic reticulum</keyword>
<dbReference type="AlphaFoldDB" id="A0A409WTH0"/>
<dbReference type="EC" id="2.1.1.100" evidence="5"/>
<keyword evidence="7" id="KW-1185">Reference proteome</keyword>
<feature type="transmembrane region" description="Helical" evidence="5">
    <location>
        <begin position="199"/>
        <end position="219"/>
    </location>
</feature>
<dbReference type="InParanoid" id="A0A409WTH0"/>
<keyword evidence="3 5" id="KW-1133">Transmembrane helix</keyword>
<evidence type="ECO:0000313" key="7">
    <source>
        <dbReference type="Proteomes" id="UP000283269"/>
    </source>
</evidence>
<keyword evidence="5" id="KW-0949">S-adenosyl-L-methionine</keyword>
<keyword evidence="5" id="KW-0808">Transferase</keyword>
<evidence type="ECO:0000313" key="6">
    <source>
        <dbReference type="EMBL" id="PPQ81808.1"/>
    </source>
</evidence>
<evidence type="ECO:0000256" key="4">
    <source>
        <dbReference type="ARBA" id="ARBA00023136"/>
    </source>
</evidence>
<name>A0A409WTH0_PSICY</name>
<comment type="subcellular location">
    <subcellularLocation>
        <location evidence="5">Endoplasmic reticulum membrane</location>
        <topology evidence="5">Multi-pass membrane protein</topology>
    </subcellularLocation>
    <subcellularLocation>
        <location evidence="1">Membrane</location>
        <topology evidence="1">Multi-pass membrane protein</topology>
    </subcellularLocation>
</comment>
<organism evidence="6 7">
    <name type="scientific">Psilocybe cyanescens</name>
    <dbReference type="NCBI Taxonomy" id="93625"/>
    <lineage>
        <taxon>Eukaryota</taxon>
        <taxon>Fungi</taxon>
        <taxon>Dikarya</taxon>
        <taxon>Basidiomycota</taxon>
        <taxon>Agaricomycotina</taxon>
        <taxon>Agaricomycetes</taxon>
        <taxon>Agaricomycetidae</taxon>
        <taxon>Agaricales</taxon>
        <taxon>Agaricineae</taxon>
        <taxon>Strophariaceae</taxon>
        <taxon>Psilocybe</taxon>
    </lineage>
</organism>
<sequence length="257" mass="28136">MALLLIAYRDFIDATWIASSMNICLLLGTAVSVHLSLSPPNPSVKSDECCSGTEGTETLFERFVQSITYCSKCMVWMGVVVNVLNIVLNCLVSSSINFSFEHVRSGGAGKTSSSFEGVHAVMIVGGISAIVAAVLRTWCFRSLGPFFTFEITIRPKHELVTHGPYAWVRHPSYTGVYLTLGGATLVLGAPGTWTAEHGVRTPIGFIVACFWVFKCMFAFRGMCIRLRAEDQVLKDTFGAQWDQYAARVPCKFIPGVI</sequence>
<dbReference type="PANTHER" id="PTHR12714">
    <property type="entry name" value="PROTEIN-S ISOPRENYLCYSTEINE O-METHYLTRANSFERASE"/>
    <property type="match status" value="1"/>
</dbReference>
<accession>A0A409WTH0</accession>
<dbReference type="GO" id="GO:0005789">
    <property type="term" value="C:endoplasmic reticulum membrane"/>
    <property type="evidence" value="ECO:0007669"/>
    <property type="project" value="UniProtKB-SubCell"/>
</dbReference>
<evidence type="ECO:0000256" key="3">
    <source>
        <dbReference type="ARBA" id="ARBA00022989"/>
    </source>
</evidence>